<gene>
    <name evidence="2" type="ORF">AB0I48_09230</name>
</gene>
<reference evidence="2 3" key="1">
    <citation type="submission" date="2024-06" db="EMBL/GenBank/DDBJ databases">
        <title>The Natural Products Discovery Center: Release of the First 8490 Sequenced Strains for Exploring Actinobacteria Biosynthetic Diversity.</title>
        <authorList>
            <person name="Kalkreuter E."/>
            <person name="Kautsar S.A."/>
            <person name="Yang D."/>
            <person name="Bader C.D."/>
            <person name="Teijaro C.N."/>
            <person name="Fluegel L."/>
            <person name="Davis C.M."/>
            <person name="Simpson J.R."/>
            <person name="Lauterbach L."/>
            <person name="Steele A.D."/>
            <person name="Gui C."/>
            <person name="Meng S."/>
            <person name="Li G."/>
            <person name="Viehrig K."/>
            <person name="Ye F."/>
            <person name="Su P."/>
            <person name="Kiefer A.F."/>
            <person name="Nichols A."/>
            <person name="Cepeda A.J."/>
            <person name="Yan W."/>
            <person name="Fan B."/>
            <person name="Jiang Y."/>
            <person name="Adhikari A."/>
            <person name="Zheng C.-J."/>
            <person name="Schuster L."/>
            <person name="Cowan T.M."/>
            <person name="Smanski M.J."/>
            <person name="Chevrette M.G."/>
            <person name="De Carvalho L.P.S."/>
            <person name="Shen B."/>
        </authorList>
    </citation>
    <scope>NUCLEOTIDE SEQUENCE [LARGE SCALE GENOMIC DNA]</scope>
    <source>
        <strain evidence="2 3">NPDC050403</strain>
    </source>
</reference>
<feature type="region of interest" description="Disordered" evidence="1">
    <location>
        <begin position="1"/>
        <end position="25"/>
    </location>
</feature>
<evidence type="ECO:0000313" key="2">
    <source>
        <dbReference type="EMBL" id="MEV0707732.1"/>
    </source>
</evidence>
<proteinExistence type="predicted"/>
<name>A0ABV3FQN4_9NOCA</name>
<dbReference type="Proteomes" id="UP001551695">
    <property type="component" value="Unassembled WGS sequence"/>
</dbReference>
<accession>A0ABV3FQN4</accession>
<organism evidence="2 3">
    <name type="scientific">Nocardia aurea</name>
    <dbReference type="NCBI Taxonomy" id="2144174"/>
    <lineage>
        <taxon>Bacteria</taxon>
        <taxon>Bacillati</taxon>
        <taxon>Actinomycetota</taxon>
        <taxon>Actinomycetes</taxon>
        <taxon>Mycobacteriales</taxon>
        <taxon>Nocardiaceae</taxon>
        <taxon>Nocardia</taxon>
    </lineage>
</organism>
<evidence type="ECO:0000256" key="1">
    <source>
        <dbReference type="SAM" id="MobiDB-lite"/>
    </source>
</evidence>
<sequence length="49" mass="5634">MADNPQREDIEPEDQPVVWPDPSPLNRWWEEVMGLSGRPRRPKAHTAAA</sequence>
<dbReference type="EMBL" id="JBFAKC010000004">
    <property type="protein sequence ID" value="MEV0707732.1"/>
    <property type="molecule type" value="Genomic_DNA"/>
</dbReference>
<evidence type="ECO:0000313" key="3">
    <source>
        <dbReference type="Proteomes" id="UP001551695"/>
    </source>
</evidence>
<comment type="caution">
    <text evidence="2">The sequence shown here is derived from an EMBL/GenBank/DDBJ whole genome shotgun (WGS) entry which is preliminary data.</text>
</comment>
<keyword evidence="3" id="KW-1185">Reference proteome</keyword>
<protein>
    <submittedName>
        <fullName evidence="2">Uncharacterized protein</fullName>
    </submittedName>
</protein>
<dbReference type="RefSeq" id="WP_355088446.1">
    <property type="nucleotide sequence ID" value="NZ_JBEXKW010000044.1"/>
</dbReference>